<dbReference type="InterPro" id="IPR004450">
    <property type="entry name" value="Thr_synthase-like"/>
</dbReference>
<comment type="caution">
    <text evidence="15">The sequence shown here is derived from an EMBL/GenBank/DDBJ whole genome shotgun (WGS) entry which is preliminary data.</text>
</comment>
<reference evidence="15 16" key="1">
    <citation type="journal article" date="2015" name="Microbes Environ.">
        <title>Distribution and evolution of nitrogen fixation genes in the phylum bacteroidetes.</title>
        <authorList>
            <person name="Inoue J."/>
            <person name="Oshima K."/>
            <person name="Suda W."/>
            <person name="Sakamoto M."/>
            <person name="Iino T."/>
            <person name="Noda S."/>
            <person name="Hongoh Y."/>
            <person name="Hattori M."/>
            <person name="Ohkuma M."/>
        </authorList>
    </citation>
    <scope>NUCLEOTIDE SEQUENCE [LARGE SCALE GENOMIC DNA]</scope>
    <source>
        <strain evidence="15">JCM 15548</strain>
    </source>
</reference>
<evidence type="ECO:0000256" key="10">
    <source>
        <dbReference type="ARBA" id="ARBA00049144"/>
    </source>
</evidence>
<dbReference type="AlphaFoldDB" id="A0A0E9LU23"/>
<evidence type="ECO:0000259" key="13">
    <source>
        <dbReference type="Pfam" id="PF00291"/>
    </source>
</evidence>
<dbReference type="SUPFAM" id="SSF53686">
    <property type="entry name" value="Tryptophan synthase beta subunit-like PLP-dependent enzymes"/>
    <property type="match status" value="1"/>
</dbReference>
<evidence type="ECO:0000256" key="5">
    <source>
        <dbReference type="ARBA" id="ARBA00018679"/>
    </source>
</evidence>
<sequence length="434" mass="48205">MKFISLGSKEERYTLKEVLFKGLAPDGSLFMPEAIPVLSEEFIENLPAYSLPEIAFHVLKPYVEADVSDEVLRQIVEDTFSFEIPLKSIEKGIAALELYHGPTQAFKDVGARFLSRLLAHFNKNESRKLMVLTATSGDTGGAVAHGFHKVKGIEVVVLYPNGKVSPYQEYQITSPGANVHAMAVEGSFDDCQRLVKEAFKDNGLRELVYMTSANSINMGRLLPQMVYYFHAVAQLKRSGISEPPVITVPSGNFGNITAAMLAHRMGLPVKRFVAATNVNDVVPRFLSTGAYDPHETIVTLANAMDVGDPSNFPRMYELYNNQLEKLKGNLSSFAVNDDIIKETIKAVYQEHNYLMDPHTASAYYAVKRELKENETGLFVSTAHPFKFGEIIDVLIPGGLKASGYSIDFPRLDRATIDVMPNDYGALRHRIEKMA</sequence>
<dbReference type="UniPathway" id="UPA00050">
    <property type="reaction ID" value="UER00065"/>
</dbReference>
<organism evidence="15 16">
    <name type="scientific">Geofilum rubicundum JCM 15548</name>
    <dbReference type="NCBI Taxonomy" id="1236989"/>
    <lineage>
        <taxon>Bacteria</taxon>
        <taxon>Pseudomonadati</taxon>
        <taxon>Bacteroidota</taxon>
        <taxon>Bacteroidia</taxon>
        <taxon>Marinilabiliales</taxon>
        <taxon>Marinilabiliaceae</taxon>
        <taxon>Geofilum</taxon>
    </lineage>
</organism>
<keyword evidence="8 12" id="KW-0663">Pyridoxal phosphate</keyword>
<evidence type="ECO:0000256" key="2">
    <source>
        <dbReference type="ARBA" id="ARBA00004979"/>
    </source>
</evidence>
<feature type="domain" description="Threonine synthase N-terminal" evidence="14">
    <location>
        <begin position="2"/>
        <end position="80"/>
    </location>
</feature>
<evidence type="ECO:0000313" key="15">
    <source>
        <dbReference type="EMBL" id="GAO28798.1"/>
    </source>
</evidence>
<comment type="catalytic activity">
    <reaction evidence="10">
        <text>O-phospho-L-homoserine + H2O = L-threonine + phosphate</text>
        <dbReference type="Rhea" id="RHEA:10840"/>
        <dbReference type="ChEBI" id="CHEBI:15377"/>
        <dbReference type="ChEBI" id="CHEBI:43474"/>
        <dbReference type="ChEBI" id="CHEBI:57590"/>
        <dbReference type="ChEBI" id="CHEBI:57926"/>
        <dbReference type="EC" id="4.2.3.1"/>
    </reaction>
</comment>
<dbReference type="PANTHER" id="PTHR42690:SF1">
    <property type="entry name" value="THREONINE SYNTHASE-LIKE 2"/>
    <property type="match status" value="1"/>
</dbReference>
<protein>
    <recommendedName>
        <fullName evidence="5 11">Threonine synthase</fullName>
        <ecNumber evidence="4 11">4.2.3.1</ecNumber>
    </recommendedName>
</protein>
<dbReference type="EC" id="4.2.3.1" evidence="4 11"/>
<dbReference type="InterPro" id="IPR001926">
    <property type="entry name" value="TrpB-like_PALP"/>
</dbReference>
<dbReference type="Proteomes" id="UP000032900">
    <property type="component" value="Unassembled WGS sequence"/>
</dbReference>
<keyword evidence="7" id="KW-0791">Threonine biosynthesis</keyword>
<evidence type="ECO:0000259" key="14">
    <source>
        <dbReference type="Pfam" id="PF14821"/>
    </source>
</evidence>
<evidence type="ECO:0000256" key="9">
    <source>
        <dbReference type="ARBA" id="ARBA00023239"/>
    </source>
</evidence>
<dbReference type="InterPro" id="IPR051166">
    <property type="entry name" value="Threonine_Synthase"/>
</dbReference>
<evidence type="ECO:0000256" key="11">
    <source>
        <dbReference type="NCBIfam" id="TIGR00260"/>
    </source>
</evidence>
<comment type="pathway">
    <text evidence="2">Amino-acid biosynthesis; L-threonine biosynthesis; L-threonine from L-aspartate: step 5/5.</text>
</comment>
<dbReference type="GO" id="GO:0030170">
    <property type="term" value="F:pyridoxal phosphate binding"/>
    <property type="evidence" value="ECO:0007669"/>
    <property type="project" value="InterPro"/>
</dbReference>
<keyword evidence="9" id="KW-0456">Lyase</keyword>
<dbReference type="InterPro" id="IPR029144">
    <property type="entry name" value="Thr_synth_N"/>
</dbReference>
<dbReference type="STRING" id="1236989.JCM15548_1929"/>
<dbReference type="Pfam" id="PF00291">
    <property type="entry name" value="PALP"/>
    <property type="match status" value="1"/>
</dbReference>
<dbReference type="Gene3D" id="3.40.50.1100">
    <property type="match status" value="2"/>
</dbReference>
<evidence type="ECO:0000256" key="7">
    <source>
        <dbReference type="ARBA" id="ARBA00022697"/>
    </source>
</evidence>
<comment type="similarity">
    <text evidence="3">Belongs to the threonine synthase family.</text>
</comment>
<keyword evidence="16" id="KW-1185">Reference proteome</keyword>
<dbReference type="InterPro" id="IPR000634">
    <property type="entry name" value="Ser/Thr_deHydtase_PyrdxlP-BS"/>
</dbReference>
<dbReference type="Pfam" id="PF14821">
    <property type="entry name" value="Thr_synth_N"/>
    <property type="match status" value="1"/>
</dbReference>
<comment type="cofactor">
    <cofactor evidence="1 12">
        <name>pyridoxal 5'-phosphate</name>
        <dbReference type="ChEBI" id="CHEBI:597326"/>
    </cofactor>
</comment>
<dbReference type="NCBIfam" id="TIGR00260">
    <property type="entry name" value="thrC"/>
    <property type="match status" value="1"/>
</dbReference>
<dbReference type="GO" id="GO:0009088">
    <property type="term" value="P:threonine biosynthetic process"/>
    <property type="evidence" value="ECO:0007669"/>
    <property type="project" value="UniProtKB-UniRule"/>
</dbReference>
<evidence type="ECO:0000256" key="8">
    <source>
        <dbReference type="ARBA" id="ARBA00022898"/>
    </source>
</evidence>
<keyword evidence="6" id="KW-0028">Amino-acid biosynthesis</keyword>
<evidence type="ECO:0000313" key="16">
    <source>
        <dbReference type="Proteomes" id="UP000032900"/>
    </source>
</evidence>
<feature type="modified residue" description="N6-(pyridoxal phosphate)lysine" evidence="12">
    <location>
        <position position="107"/>
    </location>
</feature>
<name>A0A0E9LU23_9BACT</name>
<dbReference type="PROSITE" id="PS00165">
    <property type="entry name" value="DEHYDRATASE_SER_THR"/>
    <property type="match status" value="1"/>
</dbReference>
<dbReference type="RefSeq" id="WP_062122510.1">
    <property type="nucleotide sequence ID" value="NZ_BAZW01000004.1"/>
</dbReference>
<dbReference type="PANTHER" id="PTHR42690">
    <property type="entry name" value="THREONINE SYNTHASE FAMILY MEMBER"/>
    <property type="match status" value="1"/>
</dbReference>
<dbReference type="InterPro" id="IPR036052">
    <property type="entry name" value="TrpB-like_PALP_sf"/>
</dbReference>
<evidence type="ECO:0000256" key="12">
    <source>
        <dbReference type="PIRSR" id="PIRSR604450-51"/>
    </source>
</evidence>
<evidence type="ECO:0000256" key="6">
    <source>
        <dbReference type="ARBA" id="ARBA00022605"/>
    </source>
</evidence>
<dbReference type="Gene3D" id="3.90.1380.10">
    <property type="entry name" value="Threonine synthase, N-terminal domain"/>
    <property type="match status" value="1"/>
</dbReference>
<proteinExistence type="inferred from homology"/>
<dbReference type="OrthoDB" id="9763107at2"/>
<feature type="domain" description="Tryptophan synthase beta chain-like PALP" evidence="13">
    <location>
        <begin position="97"/>
        <end position="379"/>
    </location>
</feature>
<accession>A0A0E9LU23</accession>
<dbReference type="EMBL" id="BAZW01000004">
    <property type="protein sequence ID" value="GAO28798.1"/>
    <property type="molecule type" value="Genomic_DNA"/>
</dbReference>
<evidence type="ECO:0000256" key="3">
    <source>
        <dbReference type="ARBA" id="ARBA00005517"/>
    </source>
</evidence>
<dbReference type="InterPro" id="IPR037158">
    <property type="entry name" value="Thr_synth_N_sf"/>
</dbReference>
<evidence type="ECO:0000256" key="1">
    <source>
        <dbReference type="ARBA" id="ARBA00001933"/>
    </source>
</evidence>
<evidence type="ECO:0000256" key="4">
    <source>
        <dbReference type="ARBA" id="ARBA00013028"/>
    </source>
</evidence>
<dbReference type="GO" id="GO:0004795">
    <property type="term" value="F:threonine synthase activity"/>
    <property type="evidence" value="ECO:0007669"/>
    <property type="project" value="UniProtKB-UniRule"/>
</dbReference>
<gene>
    <name evidence="15" type="ORF">JCM15548_1929</name>
</gene>